<evidence type="ECO:0000256" key="8">
    <source>
        <dbReference type="ARBA" id="ARBA00023235"/>
    </source>
</evidence>
<evidence type="ECO:0000256" key="3">
    <source>
        <dbReference type="ARBA" id="ARBA00006577"/>
    </source>
</evidence>
<comment type="subcellular location">
    <subcellularLocation>
        <location evidence="2">Cytoplasm</location>
    </subcellularLocation>
</comment>
<dbReference type="GO" id="GO:0005737">
    <property type="term" value="C:cytoplasm"/>
    <property type="evidence" value="ECO:0007669"/>
    <property type="project" value="UniProtKB-SubCell"/>
</dbReference>
<comment type="similarity">
    <text evidence="3">Belongs to the FKBP-type PPIase family.</text>
</comment>
<keyword evidence="6 9" id="KW-0697">Rotamase</keyword>
<reference evidence="11 12" key="1">
    <citation type="journal article" date="2024" name="Nat. Commun.">
        <title>Phylogenomics reveals the evolutionary origins of lichenization in chlorophyte algae.</title>
        <authorList>
            <person name="Puginier C."/>
            <person name="Libourel C."/>
            <person name="Otte J."/>
            <person name="Skaloud P."/>
            <person name="Haon M."/>
            <person name="Grisel S."/>
            <person name="Petersen M."/>
            <person name="Berrin J.G."/>
            <person name="Delaux P.M."/>
            <person name="Dal Grande F."/>
            <person name="Keller J."/>
        </authorList>
    </citation>
    <scope>NUCLEOTIDE SEQUENCE [LARGE SCALE GENOMIC DNA]</scope>
    <source>
        <strain evidence="11 12">SAG 245.80</strain>
    </source>
</reference>
<evidence type="ECO:0000256" key="7">
    <source>
        <dbReference type="ARBA" id="ARBA00023186"/>
    </source>
</evidence>
<dbReference type="EMBL" id="JALJOU010000001">
    <property type="protein sequence ID" value="KAK9846576.1"/>
    <property type="molecule type" value="Genomic_DNA"/>
</dbReference>
<dbReference type="AlphaFoldDB" id="A0AAW1SK80"/>
<evidence type="ECO:0000256" key="5">
    <source>
        <dbReference type="ARBA" id="ARBA00022490"/>
    </source>
</evidence>
<dbReference type="InterPro" id="IPR046357">
    <property type="entry name" value="PPIase_dom_sf"/>
</dbReference>
<dbReference type="Gene3D" id="3.10.50.40">
    <property type="match status" value="1"/>
</dbReference>
<evidence type="ECO:0000259" key="10">
    <source>
        <dbReference type="PROSITE" id="PS50059"/>
    </source>
</evidence>
<protein>
    <recommendedName>
        <fullName evidence="4 9">peptidylprolyl isomerase</fullName>
        <ecNumber evidence="4 9">5.2.1.8</ecNumber>
    </recommendedName>
</protein>
<dbReference type="PANTHER" id="PTHR47861:SF3">
    <property type="entry name" value="FKBP-TYPE PEPTIDYL-PROLYL CIS-TRANS ISOMERASE SLYD"/>
    <property type="match status" value="1"/>
</dbReference>
<organism evidence="11 12">
    <name type="scientific">Elliptochloris bilobata</name>
    <dbReference type="NCBI Taxonomy" id="381761"/>
    <lineage>
        <taxon>Eukaryota</taxon>
        <taxon>Viridiplantae</taxon>
        <taxon>Chlorophyta</taxon>
        <taxon>core chlorophytes</taxon>
        <taxon>Trebouxiophyceae</taxon>
        <taxon>Trebouxiophyceae incertae sedis</taxon>
        <taxon>Elliptochloris clade</taxon>
        <taxon>Elliptochloris</taxon>
    </lineage>
</organism>
<evidence type="ECO:0000256" key="1">
    <source>
        <dbReference type="ARBA" id="ARBA00000971"/>
    </source>
</evidence>
<evidence type="ECO:0000256" key="4">
    <source>
        <dbReference type="ARBA" id="ARBA00013194"/>
    </source>
</evidence>
<feature type="domain" description="PPIase FKBP-type" evidence="10">
    <location>
        <begin position="1"/>
        <end position="57"/>
    </location>
</feature>
<gene>
    <name evidence="11" type="ORF">WJX81_006929</name>
</gene>
<dbReference type="EC" id="5.2.1.8" evidence="4 9"/>
<comment type="caution">
    <text evidence="11">The sequence shown here is derived from an EMBL/GenBank/DDBJ whole genome shotgun (WGS) entry which is preliminary data.</text>
</comment>
<dbReference type="InterPro" id="IPR001179">
    <property type="entry name" value="PPIase_FKBP_dom"/>
</dbReference>
<dbReference type="GO" id="GO:0042026">
    <property type="term" value="P:protein refolding"/>
    <property type="evidence" value="ECO:0007669"/>
    <property type="project" value="UniProtKB-ARBA"/>
</dbReference>
<evidence type="ECO:0000313" key="12">
    <source>
        <dbReference type="Proteomes" id="UP001445335"/>
    </source>
</evidence>
<keyword evidence="5" id="KW-0963">Cytoplasm</keyword>
<evidence type="ECO:0000256" key="6">
    <source>
        <dbReference type="ARBA" id="ARBA00023110"/>
    </source>
</evidence>
<sequence>MVHYVCRDEDGNLIDTSREQGEPVTFEVGAGEAVGNPLFQAFDAAVRGLSLGETTTLEAQGGEWRRDLLFEVPREHPEIQRLEGRYRSQGGLREGMLVELANGDTALVLAAGEHSVRLDANNMMAGKARVFELELVALEPGQ</sequence>
<name>A0AAW1SK80_9CHLO</name>
<accession>A0AAW1SK80</accession>
<dbReference type="PROSITE" id="PS50059">
    <property type="entry name" value="FKBP_PPIASE"/>
    <property type="match status" value="1"/>
</dbReference>
<dbReference type="Proteomes" id="UP001445335">
    <property type="component" value="Unassembled WGS sequence"/>
</dbReference>
<dbReference type="SUPFAM" id="SSF54534">
    <property type="entry name" value="FKBP-like"/>
    <property type="match status" value="1"/>
</dbReference>
<evidence type="ECO:0000256" key="2">
    <source>
        <dbReference type="ARBA" id="ARBA00004496"/>
    </source>
</evidence>
<keyword evidence="7" id="KW-0143">Chaperone</keyword>
<dbReference type="PANTHER" id="PTHR47861">
    <property type="entry name" value="FKBP-TYPE PEPTIDYL-PROLYL CIS-TRANS ISOMERASE SLYD"/>
    <property type="match status" value="1"/>
</dbReference>
<dbReference type="Pfam" id="PF00254">
    <property type="entry name" value="FKBP_C"/>
    <property type="match status" value="1"/>
</dbReference>
<comment type="catalytic activity">
    <reaction evidence="1 9">
        <text>[protein]-peptidylproline (omega=180) = [protein]-peptidylproline (omega=0)</text>
        <dbReference type="Rhea" id="RHEA:16237"/>
        <dbReference type="Rhea" id="RHEA-COMP:10747"/>
        <dbReference type="Rhea" id="RHEA-COMP:10748"/>
        <dbReference type="ChEBI" id="CHEBI:83833"/>
        <dbReference type="ChEBI" id="CHEBI:83834"/>
        <dbReference type="EC" id="5.2.1.8"/>
    </reaction>
</comment>
<keyword evidence="8 9" id="KW-0413">Isomerase</keyword>
<evidence type="ECO:0000313" key="11">
    <source>
        <dbReference type="EMBL" id="KAK9846576.1"/>
    </source>
</evidence>
<keyword evidence="12" id="KW-1185">Reference proteome</keyword>
<evidence type="ECO:0000256" key="9">
    <source>
        <dbReference type="PROSITE-ProRule" id="PRU00277"/>
    </source>
</evidence>
<dbReference type="GO" id="GO:0003755">
    <property type="term" value="F:peptidyl-prolyl cis-trans isomerase activity"/>
    <property type="evidence" value="ECO:0007669"/>
    <property type="project" value="UniProtKB-KW"/>
</dbReference>
<proteinExistence type="inferred from homology"/>